<reference evidence="1 2" key="1">
    <citation type="journal article" date="2024" name="Plant Biotechnol. J.">
        <title>Genome and CRISPR/Cas9 system of a widespread forest tree (Populus alba) in the world.</title>
        <authorList>
            <person name="Liu Y.J."/>
            <person name="Jiang P.F."/>
            <person name="Han X.M."/>
            <person name="Li X.Y."/>
            <person name="Wang H.M."/>
            <person name="Wang Y.J."/>
            <person name="Wang X.X."/>
            <person name="Zeng Q.Y."/>
        </authorList>
    </citation>
    <scope>NUCLEOTIDE SEQUENCE [LARGE SCALE GENOMIC DNA]</scope>
    <source>
        <strain evidence="2">cv. PAL-ZL1</strain>
    </source>
</reference>
<organism evidence="1 2">
    <name type="scientific">Populus alba</name>
    <name type="common">White poplar</name>
    <dbReference type="NCBI Taxonomy" id="43335"/>
    <lineage>
        <taxon>Eukaryota</taxon>
        <taxon>Viridiplantae</taxon>
        <taxon>Streptophyta</taxon>
        <taxon>Embryophyta</taxon>
        <taxon>Tracheophyta</taxon>
        <taxon>Spermatophyta</taxon>
        <taxon>Magnoliopsida</taxon>
        <taxon>eudicotyledons</taxon>
        <taxon>Gunneridae</taxon>
        <taxon>Pentapetalae</taxon>
        <taxon>rosids</taxon>
        <taxon>fabids</taxon>
        <taxon>Malpighiales</taxon>
        <taxon>Salicaceae</taxon>
        <taxon>Saliceae</taxon>
        <taxon>Populus</taxon>
    </lineage>
</organism>
<name>A0ACC4B4D9_POPAL</name>
<dbReference type="Proteomes" id="UP000309997">
    <property type="component" value="Unassembled WGS sequence"/>
</dbReference>
<keyword evidence="2" id="KW-1185">Reference proteome</keyword>
<evidence type="ECO:0000313" key="2">
    <source>
        <dbReference type="Proteomes" id="UP000309997"/>
    </source>
</evidence>
<gene>
    <name evidence="1" type="ORF">D5086_026763</name>
</gene>
<comment type="caution">
    <text evidence="1">The sequence shown here is derived from an EMBL/GenBank/DDBJ whole genome shotgun (WGS) entry which is preliminary data.</text>
</comment>
<accession>A0ACC4B4D9</accession>
<proteinExistence type="predicted"/>
<evidence type="ECO:0000313" key="1">
    <source>
        <dbReference type="EMBL" id="KAL3572859.1"/>
    </source>
</evidence>
<protein>
    <submittedName>
        <fullName evidence="1">Uncharacterized protein</fullName>
    </submittedName>
</protein>
<dbReference type="EMBL" id="RCHU02000014">
    <property type="protein sequence ID" value="KAL3572859.1"/>
    <property type="molecule type" value="Genomic_DNA"/>
</dbReference>
<sequence length="98" mass="11034">MNRKLQDSFSMSNFASQIQGYVTFSTGMFGTPIFPSHHQAVSRGHITLCGIWHLCFPQALLMEIPTKIPKRFTQHIVGIRAKDPILSQRSHIGSIPNK</sequence>